<dbReference type="InterPro" id="IPR050113">
    <property type="entry name" value="Ub_conjugating_enzyme"/>
</dbReference>
<dbReference type="SMART" id="SM00212">
    <property type="entry name" value="UBCc"/>
    <property type="match status" value="1"/>
</dbReference>
<evidence type="ECO:0000256" key="2">
    <source>
        <dbReference type="ARBA" id="ARBA00012486"/>
    </source>
</evidence>
<evidence type="ECO:0000256" key="3">
    <source>
        <dbReference type="ARBA" id="ARBA00022679"/>
    </source>
</evidence>
<name>A0A8C5Y6B1_MICMU</name>
<evidence type="ECO:0000256" key="12">
    <source>
        <dbReference type="ARBA" id="ARBA00077508"/>
    </source>
</evidence>
<keyword evidence="3" id="KW-0808">Transferase</keyword>
<keyword evidence="16" id="KW-1185">Reference proteome</keyword>
<dbReference type="SUPFAM" id="SSF54495">
    <property type="entry name" value="UBC-like"/>
    <property type="match status" value="1"/>
</dbReference>
<evidence type="ECO:0000256" key="13">
    <source>
        <dbReference type="ARBA" id="ARBA00082137"/>
    </source>
</evidence>
<accession>A0A8C5Y6B1</accession>
<dbReference type="Pfam" id="PF00179">
    <property type="entry name" value="UQ_con"/>
    <property type="match status" value="1"/>
</dbReference>
<dbReference type="InterPro" id="IPR016135">
    <property type="entry name" value="UBQ-conjugating_enzyme/RWD"/>
</dbReference>
<evidence type="ECO:0000256" key="10">
    <source>
        <dbReference type="ARBA" id="ARBA00076321"/>
    </source>
</evidence>
<dbReference type="AlphaFoldDB" id="A0A8C5Y6B1"/>
<evidence type="ECO:0000256" key="1">
    <source>
        <dbReference type="ARBA" id="ARBA00000485"/>
    </source>
</evidence>
<evidence type="ECO:0000259" key="14">
    <source>
        <dbReference type="PROSITE" id="PS50127"/>
    </source>
</evidence>
<dbReference type="EC" id="2.3.2.25" evidence="6"/>
<proteinExistence type="predicted"/>
<evidence type="ECO:0000256" key="6">
    <source>
        <dbReference type="ARBA" id="ARBA00039075"/>
    </source>
</evidence>
<dbReference type="GO" id="GO:0031625">
    <property type="term" value="F:ubiquitin protein ligase binding"/>
    <property type="evidence" value="ECO:0007669"/>
    <property type="project" value="UniProtKB-ARBA"/>
</dbReference>
<reference evidence="15" key="2">
    <citation type="submission" date="2025-08" db="UniProtKB">
        <authorList>
            <consortium name="Ensembl"/>
        </authorList>
    </citation>
    <scope>IDENTIFICATION</scope>
</reference>
<dbReference type="Gene3D" id="3.10.110.10">
    <property type="entry name" value="Ubiquitin Conjugating Enzyme"/>
    <property type="match status" value="1"/>
</dbReference>
<dbReference type="PANTHER" id="PTHR24067">
    <property type="entry name" value="UBIQUITIN-CONJUGATING ENZYME E2"/>
    <property type="match status" value="1"/>
</dbReference>
<keyword evidence="4" id="KW-0833">Ubl conjugation pathway</keyword>
<reference evidence="15" key="3">
    <citation type="submission" date="2025-09" db="UniProtKB">
        <authorList>
            <consortium name="Ensembl"/>
        </authorList>
    </citation>
    <scope>IDENTIFICATION</scope>
</reference>
<dbReference type="Proteomes" id="UP000694394">
    <property type="component" value="Chromosome 15"/>
</dbReference>
<dbReference type="GO" id="GO:0061631">
    <property type="term" value="F:ubiquitin conjugating enzyme activity"/>
    <property type="evidence" value="ECO:0007669"/>
    <property type="project" value="UniProtKB-EC"/>
</dbReference>
<reference evidence="15" key="1">
    <citation type="submission" date="2016-12" db="EMBL/GenBank/DDBJ databases">
        <title>Mouse lemur reference genome and diversity panel.</title>
        <authorList>
            <person name="Harris R."/>
            <person name="Larsen P."/>
            <person name="Liu Y."/>
            <person name="Hughes D.S."/>
            <person name="Murali S."/>
            <person name="Raveendran M."/>
            <person name="Korchina V."/>
            <person name="Wang M."/>
            <person name="Jhangiani S."/>
            <person name="Bandaranaike D."/>
            <person name="Bellair M."/>
            <person name="Blankenburg K."/>
            <person name="Chao H."/>
            <person name="Dahdouli M."/>
            <person name="Dinh H."/>
            <person name="Doddapaneni H."/>
            <person name="English A."/>
            <person name="Firestine M."/>
            <person name="Gnanaolivu R."/>
            <person name="Gross S."/>
            <person name="Hernandez B."/>
            <person name="Javaid M."/>
            <person name="Jayaseelan J."/>
            <person name="Jones J."/>
            <person name="Khan Z."/>
            <person name="Kovar C."/>
            <person name="Kurapati P."/>
            <person name="Le B."/>
            <person name="Lee S."/>
            <person name="Li M."/>
            <person name="Mathew T."/>
            <person name="Narasimhan A."/>
            <person name="Ngo D."/>
            <person name="Nguyen L."/>
            <person name="Okwuonu G."/>
            <person name="Ongeri F."/>
            <person name="Osuji N."/>
            <person name="Pu L.-L."/>
            <person name="Puazo M."/>
            <person name="Quiroz J."/>
            <person name="Raj R."/>
            <person name="Rajbhandari K."/>
            <person name="Reid J.G."/>
            <person name="Santibanez J."/>
            <person name="Sexton D."/>
            <person name="Skinner E."/>
            <person name="Vee V."/>
            <person name="Weissenberger G."/>
            <person name="Wu Y."/>
            <person name="Xin Y."/>
            <person name="Han Y."/>
            <person name="Campbell C."/>
            <person name="Brown A."/>
            <person name="Sullivan B."/>
            <person name="Shelton J."/>
            <person name="Brown S."/>
            <person name="Dudchenko O."/>
            <person name="Machol I."/>
            <person name="Durand N."/>
            <person name="Shamim M."/>
            <person name="Lieberman A."/>
            <person name="Muzny D.M."/>
            <person name="Richards S."/>
            <person name="Yoder A."/>
            <person name="Worley K.C."/>
            <person name="Rogers J."/>
            <person name="Gibbs R.A."/>
        </authorList>
    </citation>
    <scope>NUCLEOTIDE SEQUENCE [LARGE SCALE GENOMIC DNA]</scope>
</reference>
<dbReference type="EC" id="2.3.2.23" evidence="2"/>
<evidence type="ECO:0000256" key="4">
    <source>
        <dbReference type="ARBA" id="ARBA00022786"/>
    </source>
</evidence>
<comment type="subunit">
    <text evidence="8">Homodimer. Interacts with FANCL. Interacts with STUB1/CHIP.</text>
</comment>
<comment type="catalytic activity">
    <reaction evidence="5">
        <text>S-ubiquitinyl-[E1 ubiquitin-activating enzyme]-L-cysteine + [acceptor protein]-N-terminal-amino acid = [E1 ubiquitin-activating enzyme]-L-cysteine + N-terminal-ubiquitinyl-[acceptor protein].</text>
        <dbReference type="EC" id="2.3.2.25"/>
    </reaction>
</comment>
<dbReference type="EMBL" id="ABDC03019243">
    <property type="status" value="NOT_ANNOTATED_CDS"/>
    <property type="molecule type" value="Genomic_DNA"/>
</dbReference>
<evidence type="ECO:0000256" key="7">
    <source>
        <dbReference type="ARBA" id="ARBA00042168"/>
    </source>
</evidence>
<evidence type="ECO:0000256" key="8">
    <source>
        <dbReference type="ARBA" id="ARBA00062073"/>
    </source>
</evidence>
<evidence type="ECO:0000313" key="16">
    <source>
        <dbReference type="Proteomes" id="UP000694394"/>
    </source>
</evidence>
<dbReference type="CDD" id="cd23808">
    <property type="entry name" value="UBCc_UBE2W"/>
    <property type="match status" value="1"/>
</dbReference>
<organism evidence="15 16">
    <name type="scientific">Microcebus murinus</name>
    <name type="common">Gray mouse lemur</name>
    <name type="synonym">Lemur murinus</name>
    <dbReference type="NCBI Taxonomy" id="30608"/>
    <lineage>
        <taxon>Eukaryota</taxon>
        <taxon>Metazoa</taxon>
        <taxon>Chordata</taxon>
        <taxon>Craniata</taxon>
        <taxon>Vertebrata</taxon>
        <taxon>Euteleostomi</taxon>
        <taxon>Mammalia</taxon>
        <taxon>Eutheria</taxon>
        <taxon>Euarchontoglires</taxon>
        <taxon>Primates</taxon>
        <taxon>Strepsirrhini</taxon>
        <taxon>Lemuriformes</taxon>
        <taxon>Cheirogaleidae</taxon>
        <taxon>Microcebus</taxon>
    </lineage>
</organism>
<dbReference type="PROSITE" id="PS50127">
    <property type="entry name" value="UBC_2"/>
    <property type="match status" value="1"/>
</dbReference>
<evidence type="ECO:0000256" key="9">
    <source>
        <dbReference type="ARBA" id="ARBA00072442"/>
    </source>
</evidence>
<protein>
    <recommendedName>
        <fullName evidence="9">Ubiquitin-conjugating enzyme E2 W</fullName>
        <ecNumber evidence="2">2.3.2.23</ecNumber>
        <ecNumber evidence="6">2.3.2.25</ecNumber>
    </recommendedName>
    <alternativeName>
        <fullName evidence="10">E2 ubiquitin-conjugating enzyme W</fullName>
    </alternativeName>
    <alternativeName>
        <fullName evidence="7">N-terminal E2 ubiquitin-conjugating enzyme</fullName>
    </alternativeName>
    <alternativeName>
        <fullName evidence="11">N-terminus-conjugating E2</fullName>
    </alternativeName>
    <alternativeName>
        <fullName evidence="13">Ubiquitin carrier protein W</fullName>
    </alternativeName>
    <alternativeName>
        <fullName evidence="12">Ubiquitin-protein ligase W</fullName>
    </alternativeName>
</protein>
<evidence type="ECO:0000313" key="15">
    <source>
        <dbReference type="Ensembl" id="ENSMICP00000046114.1"/>
    </source>
</evidence>
<dbReference type="InterPro" id="IPR000608">
    <property type="entry name" value="UBC"/>
</dbReference>
<dbReference type="GeneTree" id="ENSGT00940000156908"/>
<evidence type="ECO:0000256" key="5">
    <source>
        <dbReference type="ARBA" id="ARBA00035805"/>
    </source>
</evidence>
<dbReference type="Ensembl" id="ENSMICT00000043399.2">
    <property type="protein sequence ID" value="ENSMICP00000046114.1"/>
    <property type="gene ID" value="ENSMICG00000027669.2"/>
</dbReference>
<sequence>DFADSIPSPWGLLALQNDPTPGMTLNEKSVQNSITHAPSTLYKGENVQLLCKFSIQYPFDSPQLMFTGENIPVHPHVYSNSHICLSILTEDGSPVLSVQSVCLSIISMLSSCKEKRQPPDNSSYVPTCDKNPKKTKWWHHDDDTC</sequence>
<feature type="domain" description="UBC core" evidence="14">
    <location>
        <begin position="1"/>
        <end position="145"/>
    </location>
</feature>
<dbReference type="GO" id="GO:0006513">
    <property type="term" value="P:protein monoubiquitination"/>
    <property type="evidence" value="ECO:0007669"/>
    <property type="project" value="UniProtKB-ARBA"/>
</dbReference>
<dbReference type="FunFam" id="3.10.110.10:FF:000022">
    <property type="entry name" value="Ubiquitin-conjugating enzyme E2 W"/>
    <property type="match status" value="1"/>
</dbReference>
<evidence type="ECO:0000256" key="11">
    <source>
        <dbReference type="ARBA" id="ARBA00076982"/>
    </source>
</evidence>
<comment type="catalytic activity">
    <reaction evidence="1">
        <text>S-ubiquitinyl-[E1 ubiquitin-activating enzyme]-L-cysteine + [E2 ubiquitin-conjugating enzyme]-L-cysteine = [E1 ubiquitin-activating enzyme]-L-cysteine + S-ubiquitinyl-[E2 ubiquitin-conjugating enzyme]-L-cysteine.</text>
        <dbReference type="EC" id="2.3.2.23"/>
    </reaction>
</comment>